<dbReference type="PANTHER" id="PTHR31374">
    <property type="entry name" value="AUXIN-INDUCED PROTEIN-LIKE-RELATED"/>
    <property type="match status" value="1"/>
</dbReference>
<proteinExistence type="inferred from homology"/>
<comment type="similarity">
    <text evidence="1">Belongs to the ARG7 family.</text>
</comment>
<dbReference type="Pfam" id="PF02519">
    <property type="entry name" value="Auxin_inducible"/>
    <property type="match status" value="1"/>
</dbReference>
<evidence type="ECO:0000256" key="1">
    <source>
        <dbReference type="ARBA" id="ARBA00006974"/>
    </source>
</evidence>
<accession>A0ABQ8HJ47</accession>
<dbReference type="EMBL" id="JAFEMO010000010">
    <property type="protein sequence ID" value="KAH7561100.1"/>
    <property type="molecule type" value="Genomic_DNA"/>
</dbReference>
<keyword evidence="2" id="KW-0217">Developmental protein</keyword>
<dbReference type="PANTHER" id="PTHR31374:SF16">
    <property type="entry name" value="AUXIN-RESPONSIVE FAMILY PROTEIN"/>
    <property type="match status" value="1"/>
</dbReference>
<gene>
    <name evidence="4" type="ORF">JRO89_XS10G0173900</name>
</gene>
<organism evidence="4 5">
    <name type="scientific">Xanthoceras sorbifolium</name>
    <dbReference type="NCBI Taxonomy" id="99658"/>
    <lineage>
        <taxon>Eukaryota</taxon>
        <taxon>Viridiplantae</taxon>
        <taxon>Streptophyta</taxon>
        <taxon>Embryophyta</taxon>
        <taxon>Tracheophyta</taxon>
        <taxon>Spermatophyta</taxon>
        <taxon>Magnoliopsida</taxon>
        <taxon>eudicotyledons</taxon>
        <taxon>Gunneridae</taxon>
        <taxon>Pentapetalae</taxon>
        <taxon>rosids</taxon>
        <taxon>malvids</taxon>
        <taxon>Sapindales</taxon>
        <taxon>Sapindaceae</taxon>
        <taxon>Xanthoceroideae</taxon>
        <taxon>Xanthoceras</taxon>
    </lineage>
</organism>
<keyword evidence="5" id="KW-1185">Reference proteome</keyword>
<protein>
    <submittedName>
        <fullName evidence="4">Uncharacterized protein</fullName>
    </submittedName>
</protein>
<sequence>MSKKKISGMVKLKIVVEKLHKSLLMGRRSSSSSYYDDDYEKVSDSRYVPEDVKEGHFAVIAVDGDQQPKRFVIPLSYLSHPRFLELLEQAAEEYGFDHEGALAIPCRPCELERILADQRWPQEGDSSSSTGSSLGVNNWRSCETMVPIC</sequence>
<evidence type="ECO:0000313" key="4">
    <source>
        <dbReference type="EMBL" id="KAH7561100.1"/>
    </source>
</evidence>
<evidence type="ECO:0000313" key="5">
    <source>
        <dbReference type="Proteomes" id="UP000827721"/>
    </source>
</evidence>
<dbReference type="InterPro" id="IPR003676">
    <property type="entry name" value="SAUR_fam"/>
</dbReference>
<evidence type="ECO:0000256" key="2">
    <source>
        <dbReference type="ARBA" id="ARBA00022473"/>
    </source>
</evidence>
<evidence type="ECO:0000256" key="3">
    <source>
        <dbReference type="ARBA" id="ARBA00022604"/>
    </source>
</evidence>
<keyword evidence="3" id="KW-0341">Growth regulation</keyword>
<comment type="caution">
    <text evidence="4">The sequence shown here is derived from an EMBL/GenBank/DDBJ whole genome shotgun (WGS) entry which is preliminary data.</text>
</comment>
<name>A0ABQ8HJ47_9ROSI</name>
<dbReference type="Proteomes" id="UP000827721">
    <property type="component" value="Unassembled WGS sequence"/>
</dbReference>
<reference evidence="4 5" key="1">
    <citation type="submission" date="2021-02" db="EMBL/GenBank/DDBJ databases">
        <title>Plant Genome Project.</title>
        <authorList>
            <person name="Zhang R.-G."/>
        </authorList>
    </citation>
    <scope>NUCLEOTIDE SEQUENCE [LARGE SCALE GENOMIC DNA]</scope>
    <source>
        <tissue evidence="4">Leaves</tissue>
    </source>
</reference>